<name>A0A0D0C580_9AGAR</name>
<dbReference type="HOGENOM" id="CLU_3106577_0_0_1"/>
<reference evidence="1 2" key="1">
    <citation type="submission" date="2014-04" db="EMBL/GenBank/DDBJ databases">
        <title>Evolutionary Origins and Diversification of the Mycorrhizal Mutualists.</title>
        <authorList>
            <consortium name="DOE Joint Genome Institute"/>
            <consortium name="Mycorrhizal Genomics Consortium"/>
            <person name="Kohler A."/>
            <person name="Kuo A."/>
            <person name="Nagy L.G."/>
            <person name="Floudas D."/>
            <person name="Copeland A."/>
            <person name="Barry K.W."/>
            <person name="Cichocki N."/>
            <person name="Veneault-Fourrey C."/>
            <person name="LaButti K."/>
            <person name="Lindquist E.A."/>
            <person name="Lipzen A."/>
            <person name="Lundell T."/>
            <person name="Morin E."/>
            <person name="Murat C."/>
            <person name="Riley R."/>
            <person name="Ohm R."/>
            <person name="Sun H."/>
            <person name="Tunlid A."/>
            <person name="Henrissat B."/>
            <person name="Grigoriev I.V."/>
            <person name="Hibbett D.S."/>
            <person name="Martin F."/>
        </authorList>
    </citation>
    <scope>NUCLEOTIDE SEQUENCE [LARGE SCALE GENOMIC DNA]</scope>
    <source>
        <strain evidence="1 2">FD-317 M1</strain>
    </source>
</reference>
<dbReference type="Proteomes" id="UP000053593">
    <property type="component" value="Unassembled WGS sequence"/>
</dbReference>
<keyword evidence="2" id="KW-1185">Reference proteome</keyword>
<proteinExistence type="predicted"/>
<gene>
    <name evidence="1" type="ORF">GYMLUDRAFT_172741</name>
</gene>
<evidence type="ECO:0000313" key="2">
    <source>
        <dbReference type="Proteomes" id="UP000053593"/>
    </source>
</evidence>
<accession>A0A0D0C580</accession>
<dbReference type="OrthoDB" id="438641at2759"/>
<dbReference type="EMBL" id="KN834790">
    <property type="protein sequence ID" value="KIK57614.1"/>
    <property type="molecule type" value="Genomic_DNA"/>
</dbReference>
<organism evidence="1 2">
    <name type="scientific">Collybiopsis luxurians FD-317 M1</name>
    <dbReference type="NCBI Taxonomy" id="944289"/>
    <lineage>
        <taxon>Eukaryota</taxon>
        <taxon>Fungi</taxon>
        <taxon>Dikarya</taxon>
        <taxon>Basidiomycota</taxon>
        <taxon>Agaricomycotina</taxon>
        <taxon>Agaricomycetes</taxon>
        <taxon>Agaricomycetidae</taxon>
        <taxon>Agaricales</taxon>
        <taxon>Marasmiineae</taxon>
        <taxon>Omphalotaceae</taxon>
        <taxon>Collybiopsis</taxon>
        <taxon>Collybiopsis luxurians</taxon>
    </lineage>
</organism>
<sequence>MALTSAFSSLSPSEQDLKDTLISLKLTRRILKIHALLLEAHPEWTVHEKQM</sequence>
<dbReference type="AlphaFoldDB" id="A0A0D0C580"/>
<protein>
    <submittedName>
        <fullName evidence="1">Uncharacterized protein</fullName>
    </submittedName>
</protein>
<evidence type="ECO:0000313" key="1">
    <source>
        <dbReference type="EMBL" id="KIK57614.1"/>
    </source>
</evidence>